<feature type="transmembrane region" description="Helical" evidence="10">
    <location>
        <begin position="20"/>
        <end position="49"/>
    </location>
</feature>
<dbReference type="InterPro" id="IPR050516">
    <property type="entry name" value="Olfactory_GPCR"/>
</dbReference>
<dbReference type="GO" id="GO:0005886">
    <property type="term" value="C:plasma membrane"/>
    <property type="evidence" value="ECO:0007669"/>
    <property type="project" value="UniProtKB-SubCell"/>
</dbReference>
<dbReference type="InterPro" id="IPR000276">
    <property type="entry name" value="GPCR_Rhodpsn"/>
</dbReference>
<evidence type="ECO:0000256" key="2">
    <source>
        <dbReference type="ARBA" id="ARBA00022475"/>
    </source>
</evidence>
<keyword evidence="6" id="KW-0297">G-protein coupled receptor</keyword>
<evidence type="ECO:0000256" key="7">
    <source>
        <dbReference type="ARBA" id="ARBA00023136"/>
    </source>
</evidence>
<feature type="transmembrane region" description="Helical" evidence="10">
    <location>
        <begin position="193"/>
        <end position="212"/>
    </location>
</feature>
<evidence type="ECO:0000313" key="12">
    <source>
        <dbReference type="Ensembl" id="ENSXETP00000116559"/>
    </source>
</evidence>
<dbReference type="PANTHER" id="PTHR26452">
    <property type="entry name" value="OLFACTORY RECEPTOR"/>
    <property type="match status" value="1"/>
</dbReference>
<feature type="transmembrane region" description="Helical" evidence="10">
    <location>
        <begin position="262"/>
        <end position="279"/>
    </location>
</feature>
<dbReference type="Gene3D" id="1.20.1070.10">
    <property type="entry name" value="Rhodopsin 7-helix transmembrane proteins"/>
    <property type="match status" value="1"/>
</dbReference>
<dbReference type="PRINTS" id="PR00237">
    <property type="entry name" value="GPCRRHODOPSN"/>
</dbReference>
<evidence type="ECO:0000256" key="5">
    <source>
        <dbReference type="ARBA" id="ARBA00022989"/>
    </source>
</evidence>
<dbReference type="PROSITE" id="PS50262">
    <property type="entry name" value="G_PROTEIN_RECEP_F1_2"/>
    <property type="match status" value="1"/>
</dbReference>
<reference evidence="12" key="1">
    <citation type="journal article" date="2010" name="Science">
        <title>The genome of the Western clawed frog Xenopus tropicalis.</title>
        <authorList>
            <person name="Hellsten U."/>
            <person name="Harland R.M."/>
            <person name="Gilchrist M.J."/>
            <person name="Hendrix D."/>
            <person name="Jurka J."/>
            <person name="Kapitonov V."/>
            <person name="Ovcharenko I."/>
            <person name="Putnam N.H."/>
            <person name="Shu S."/>
            <person name="Taher L."/>
            <person name="Blitz I.L."/>
            <person name="Blumberg B."/>
            <person name="Dichmann D.S."/>
            <person name="Dubchak I."/>
            <person name="Amaya E."/>
            <person name="Detter J.C."/>
            <person name="Fletcher R."/>
            <person name="Gerhard D.S."/>
            <person name="Goodstein D."/>
            <person name="Graves T."/>
            <person name="Grigoriev I.V."/>
            <person name="Grimwood J."/>
            <person name="Kawashima T."/>
            <person name="Lindquist E."/>
            <person name="Lucas S.M."/>
            <person name="Mead P.E."/>
            <person name="Mitros T."/>
            <person name="Ogino H."/>
            <person name="Ohta Y."/>
            <person name="Poliakov A.V."/>
            <person name="Pollet N."/>
            <person name="Robert J."/>
            <person name="Salamov A."/>
            <person name="Sater A.K."/>
            <person name="Schmutz J."/>
            <person name="Terry A."/>
            <person name="Vize P.D."/>
            <person name="Warren W.C."/>
            <person name="Wells D."/>
            <person name="Wills A."/>
            <person name="Wilson R.K."/>
            <person name="Zimmerman L.B."/>
            <person name="Zorn A.M."/>
            <person name="Grainger R."/>
            <person name="Grammer T."/>
            <person name="Khokha M.K."/>
            <person name="Richardson P.M."/>
            <person name="Rokhsar D.S."/>
        </authorList>
    </citation>
    <scope>NUCLEOTIDE SEQUENCE [LARGE SCALE GENOMIC DNA]</scope>
    <source>
        <strain evidence="12">Nigerian</strain>
    </source>
</reference>
<dbReference type="CDD" id="cd13954">
    <property type="entry name" value="7tmA_OR"/>
    <property type="match status" value="1"/>
</dbReference>
<dbReference type="GO" id="GO:0004984">
    <property type="term" value="F:olfactory receptor activity"/>
    <property type="evidence" value="ECO:0007669"/>
    <property type="project" value="InterPro"/>
</dbReference>
<evidence type="ECO:0000256" key="6">
    <source>
        <dbReference type="ARBA" id="ARBA00023040"/>
    </source>
</evidence>
<dbReference type="GeneTree" id="ENSGT01140000282524"/>
<keyword evidence="7 10" id="KW-0472">Membrane</keyword>
<keyword evidence="2" id="KW-1003">Cell membrane</keyword>
<keyword evidence="8" id="KW-0675">Receptor</keyword>
<dbReference type="InParanoid" id="A0A803K899"/>
<evidence type="ECO:0000256" key="4">
    <source>
        <dbReference type="ARBA" id="ARBA00022725"/>
    </source>
</evidence>
<feature type="transmembrane region" description="Helical" evidence="10">
    <location>
        <begin position="139"/>
        <end position="159"/>
    </location>
</feature>
<dbReference type="FunFam" id="1.20.1070.10:FF:000268">
    <property type="entry name" value="Putative olfactory receptor 2I1"/>
    <property type="match status" value="1"/>
</dbReference>
<evidence type="ECO:0000256" key="1">
    <source>
        <dbReference type="ARBA" id="ARBA00004651"/>
    </source>
</evidence>
<keyword evidence="4" id="KW-0716">Sensory transduction</keyword>
<keyword evidence="4" id="KW-0552">Olfaction</keyword>
<dbReference type="Pfam" id="PF13853">
    <property type="entry name" value="7tm_4"/>
    <property type="match status" value="1"/>
</dbReference>
<evidence type="ECO:0000259" key="11">
    <source>
        <dbReference type="PROSITE" id="PS50262"/>
    </source>
</evidence>
<evidence type="ECO:0000256" key="10">
    <source>
        <dbReference type="SAM" id="Phobius"/>
    </source>
</evidence>
<reference evidence="12" key="2">
    <citation type="submission" date="2021-03" db="UniProtKB">
        <authorList>
            <consortium name="Ensembl"/>
        </authorList>
    </citation>
    <scope>IDENTIFICATION</scope>
</reference>
<keyword evidence="9" id="KW-0807">Transducer</keyword>
<dbReference type="InterPro" id="IPR000725">
    <property type="entry name" value="Olfact_rcpt"/>
</dbReference>
<evidence type="ECO:0000256" key="3">
    <source>
        <dbReference type="ARBA" id="ARBA00022692"/>
    </source>
</evidence>
<accession>A0A803K899</accession>
<dbReference type="PRINTS" id="PR00245">
    <property type="entry name" value="OLFACTORYR"/>
</dbReference>
<dbReference type="GO" id="GO:0004930">
    <property type="term" value="F:G protein-coupled receptor activity"/>
    <property type="evidence" value="ECO:0007669"/>
    <property type="project" value="UniProtKB-KW"/>
</dbReference>
<dbReference type="SUPFAM" id="SSF81321">
    <property type="entry name" value="Family A G protein-coupled receptor-like"/>
    <property type="match status" value="1"/>
</dbReference>
<keyword evidence="3 10" id="KW-0812">Transmembrane</keyword>
<comment type="subcellular location">
    <subcellularLocation>
        <location evidence="1">Cell membrane</location>
        <topology evidence="1">Multi-pass membrane protein</topology>
    </subcellularLocation>
</comment>
<dbReference type="InterPro" id="IPR017452">
    <property type="entry name" value="GPCR_Rhodpsn_7TM"/>
</dbReference>
<sequence length="298" mass="34135">MGNQTVVSEFFLVGFSDIPQWNMLLVLAFTFSYIWTLSGNTFILSLIIFDSGLHTPMYFFLSNLCVLDICCISVTAPQFLYMFYHLHYSVSFSNCITQVYFYLAFTNVQFFLLPVMAYDRYRAICNPLRYHVFMSKRACVSLAVGTWAFGFINTLSYRISHLIYCISPVINHFFCDLTAVMKLSCSDTSTIEHFTFIEGVLCGFLPLSLQCILKIHSSDGRQKAFSTCASHLTVVILFYGTVLVMHMRPSSHYLLAQDKPLSVLYTAIIPILNPLIYSLRNKNVKKALGEIPRFYLHK</sequence>
<dbReference type="Ensembl" id="ENSXETT00000115300">
    <property type="protein sequence ID" value="ENSXETP00000116559"/>
    <property type="gene ID" value="ENSXETG00000048823"/>
</dbReference>
<dbReference type="AlphaFoldDB" id="A0A803K899"/>
<organism evidence="12">
    <name type="scientific">Xenopus tropicalis</name>
    <name type="common">Western clawed frog</name>
    <name type="synonym">Silurana tropicalis</name>
    <dbReference type="NCBI Taxonomy" id="8364"/>
    <lineage>
        <taxon>Eukaryota</taxon>
        <taxon>Metazoa</taxon>
        <taxon>Chordata</taxon>
        <taxon>Craniata</taxon>
        <taxon>Vertebrata</taxon>
        <taxon>Euteleostomi</taxon>
        <taxon>Amphibia</taxon>
        <taxon>Batrachia</taxon>
        <taxon>Anura</taxon>
        <taxon>Pipoidea</taxon>
        <taxon>Pipidae</taxon>
        <taxon>Xenopodinae</taxon>
        <taxon>Xenopus</taxon>
        <taxon>Silurana</taxon>
    </lineage>
</organism>
<feature type="domain" description="G-protein coupled receptors family 1 profile" evidence="11">
    <location>
        <begin position="39"/>
        <end position="277"/>
    </location>
</feature>
<feature type="transmembrane region" description="Helical" evidence="10">
    <location>
        <begin position="58"/>
        <end position="79"/>
    </location>
</feature>
<feature type="transmembrane region" description="Helical" evidence="10">
    <location>
        <begin position="224"/>
        <end position="242"/>
    </location>
</feature>
<protein>
    <recommendedName>
        <fullName evidence="11">G-protein coupled receptors family 1 profile domain-containing protein</fullName>
    </recommendedName>
</protein>
<evidence type="ECO:0000256" key="8">
    <source>
        <dbReference type="ARBA" id="ARBA00023170"/>
    </source>
</evidence>
<keyword evidence="5 10" id="KW-1133">Transmembrane helix</keyword>
<name>A0A803K899_XENTR</name>
<feature type="transmembrane region" description="Helical" evidence="10">
    <location>
        <begin position="99"/>
        <end position="118"/>
    </location>
</feature>
<evidence type="ECO:0000256" key="9">
    <source>
        <dbReference type="ARBA" id="ARBA00023224"/>
    </source>
</evidence>
<proteinExistence type="predicted"/>